<feature type="domain" description="DUF6630" evidence="1">
    <location>
        <begin position="18"/>
        <end position="179"/>
    </location>
</feature>
<evidence type="ECO:0000259" key="1">
    <source>
        <dbReference type="Pfam" id="PF20335"/>
    </source>
</evidence>
<reference evidence="2" key="1">
    <citation type="submission" date="2016-08" db="EMBL/GenBank/DDBJ databases">
        <title>Complete Genome Seqeunce of Paenibacillus sp. BIHB 4019 from tea rhizoplane.</title>
        <authorList>
            <person name="Thakur R."/>
            <person name="Swarnkar M.K."/>
            <person name="Gulati A."/>
        </authorList>
    </citation>
    <scope>NUCLEOTIDE SEQUENCE [LARGE SCALE GENOMIC DNA]</scope>
    <source>
        <strain evidence="2">BIHB4019</strain>
    </source>
</reference>
<gene>
    <name evidence="2" type="ORF">BBD42_22735</name>
</gene>
<evidence type="ECO:0000313" key="2">
    <source>
        <dbReference type="EMBL" id="ANY70920.1"/>
    </source>
</evidence>
<name>A0A1B2DT92_9BACL</name>
<proteinExistence type="predicted"/>
<accession>A0A1B2DT92</accession>
<dbReference type="AlphaFoldDB" id="A0A1B2DT92"/>
<dbReference type="Pfam" id="PF20335">
    <property type="entry name" value="DUF6630"/>
    <property type="match status" value="1"/>
</dbReference>
<protein>
    <recommendedName>
        <fullName evidence="1">DUF6630 domain-containing protein</fullName>
    </recommendedName>
</protein>
<dbReference type="EMBL" id="CP016808">
    <property type="protein sequence ID" value="ANY70920.1"/>
    <property type="molecule type" value="Genomic_DNA"/>
</dbReference>
<sequence>MEQASPAEKDDPQLRNTALLELSRRLAFGQSQIVEEVTEAMLHEEDYFVRWFDRLDERGISCPIPELPWFALVDSLQAEGLAGEIDWKEDSDEVASVIEDLLARKQLLPEEEWNWENEVEEMIPTYDFLVKMFKLLQAHSITLACMDINSDCYVLITVRSEEISKLQALAARAGYRIHEFE</sequence>
<dbReference type="InterPro" id="IPR046582">
    <property type="entry name" value="DUF6630"/>
</dbReference>
<organism evidence="2">
    <name type="scientific">Paenibacillus sp. BIHB 4019</name>
    <dbReference type="NCBI Taxonomy" id="1870819"/>
    <lineage>
        <taxon>Bacteria</taxon>
        <taxon>Bacillati</taxon>
        <taxon>Bacillota</taxon>
        <taxon>Bacilli</taxon>
        <taxon>Bacillales</taxon>
        <taxon>Paenibacillaceae</taxon>
        <taxon>Paenibacillus</taxon>
    </lineage>
</organism>